<feature type="non-terminal residue" evidence="2">
    <location>
        <position position="42"/>
    </location>
</feature>
<evidence type="ECO:0000313" key="2">
    <source>
        <dbReference type="EMBL" id="JAC63947.1"/>
    </source>
</evidence>
<keyword evidence="1" id="KW-0812">Transmembrane</keyword>
<protein>
    <submittedName>
        <fullName evidence="2">Uncharacterized protein</fullName>
    </submittedName>
</protein>
<feature type="transmembrane region" description="Helical" evidence="1">
    <location>
        <begin position="20"/>
        <end position="38"/>
    </location>
</feature>
<evidence type="ECO:0000256" key="1">
    <source>
        <dbReference type="SAM" id="Phobius"/>
    </source>
</evidence>
<reference evidence="2" key="1">
    <citation type="submission" date="2014-05" db="EMBL/GenBank/DDBJ databases">
        <title>The transcriptome of the halophilic microalga Tetraselmis sp. GSL018 isolated from the Great Salt Lake, Utah.</title>
        <authorList>
            <person name="Jinkerson R.E."/>
            <person name="D'Adamo S."/>
            <person name="Posewitz M.C."/>
        </authorList>
    </citation>
    <scope>NUCLEOTIDE SEQUENCE</scope>
    <source>
        <strain evidence="2">GSL018</strain>
    </source>
</reference>
<gene>
    <name evidence="2" type="ORF">TSPGSL018_19400</name>
</gene>
<proteinExistence type="predicted"/>
<dbReference type="EMBL" id="GBEZ01022914">
    <property type="protein sequence ID" value="JAC63947.1"/>
    <property type="molecule type" value="Transcribed_RNA"/>
</dbReference>
<organism evidence="2">
    <name type="scientific">Tetraselmis sp. GSL018</name>
    <dbReference type="NCBI Taxonomy" id="582737"/>
    <lineage>
        <taxon>Eukaryota</taxon>
        <taxon>Viridiplantae</taxon>
        <taxon>Chlorophyta</taxon>
        <taxon>core chlorophytes</taxon>
        <taxon>Chlorodendrophyceae</taxon>
        <taxon>Chlorodendrales</taxon>
        <taxon>Chlorodendraceae</taxon>
        <taxon>Tetraselmis</taxon>
    </lineage>
</organism>
<keyword evidence="1" id="KW-1133">Transmembrane helix</keyword>
<accession>A0A061QTE7</accession>
<name>A0A061QTE7_9CHLO</name>
<dbReference type="AlphaFoldDB" id="A0A061QTE7"/>
<keyword evidence="1" id="KW-0472">Membrane</keyword>
<sequence length="42" mass="4485">MGDGYGYSLRLAPELGLSDLLLLALAGVLVALLTWDFSAPYE</sequence>